<dbReference type="PANTHER" id="PTHR19308:SF14">
    <property type="entry name" value="START DOMAIN-CONTAINING PROTEIN"/>
    <property type="match status" value="1"/>
</dbReference>
<dbReference type="InterPro" id="IPR023393">
    <property type="entry name" value="START-like_dom_sf"/>
</dbReference>
<feature type="domain" description="START" evidence="1">
    <location>
        <begin position="68"/>
        <end position="253"/>
    </location>
</feature>
<dbReference type="VEuPathDB" id="AmoebaDB:NF0024650"/>
<dbReference type="RefSeq" id="XP_044567553.1">
    <property type="nucleotide sequence ID" value="XM_044701158.1"/>
</dbReference>
<dbReference type="InterPro" id="IPR051213">
    <property type="entry name" value="START_lipid_transfer"/>
</dbReference>
<keyword evidence="3" id="KW-1185">Reference proteome</keyword>
<name>A0A6A5CB08_NAEFO</name>
<dbReference type="Proteomes" id="UP000444721">
    <property type="component" value="Unassembled WGS sequence"/>
</dbReference>
<dbReference type="CDD" id="cd00177">
    <property type="entry name" value="START"/>
    <property type="match status" value="1"/>
</dbReference>
<comment type="caution">
    <text evidence="2">The sequence shown here is derived from an EMBL/GenBank/DDBJ whole genome shotgun (WGS) entry which is preliminary data.</text>
</comment>
<gene>
    <name evidence="2" type="ORF">FDP41_010819</name>
</gene>
<dbReference type="VEuPathDB" id="AmoebaDB:FDP41_010819"/>
<organism evidence="2 3">
    <name type="scientific">Naegleria fowleri</name>
    <name type="common">Brain eating amoeba</name>
    <dbReference type="NCBI Taxonomy" id="5763"/>
    <lineage>
        <taxon>Eukaryota</taxon>
        <taxon>Discoba</taxon>
        <taxon>Heterolobosea</taxon>
        <taxon>Tetramitia</taxon>
        <taxon>Eutetramitia</taxon>
        <taxon>Vahlkampfiidae</taxon>
        <taxon>Naegleria</taxon>
    </lineage>
</organism>
<dbReference type="GeneID" id="68118034"/>
<evidence type="ECO:0000313" key="2">
    <source>
        <dbReference type="EMBL" id="KAF0982840.1"/>
    </source>
</evidence>
<dbReference type="VEuPathDB" id="AmoebaDB:NfTy_014970"/>
<dbReference type="OrthoDB" id="74575at2759"/>
<dbReference type="InterPro" id="IPR002913">
    <property type="entry name" value="START_lipid-bd_dom"/>
</dbReference>
<dbReference type="GO" id="GO:0005737">
    <property type="term" value="C:cytoplasm"/>
    <property type="evidence" value="ECO:0007669"/>
    <property type="project" value="UniProtKB-ARBA"/>
</dbReference>
<proteinExistence type="predicted"/>
<dbReference type="Pfam" id="PF01852">
    <property type="entry name" value="START"/>
    <property type="match status" value="1"/>
</dbReference>
<protein>
    <recommendedName>
        <fullName evidence="1">START domain-containing protein</fullName>
    </recommendedName>
</protein>
<dbReference type="PROSITE" id="PS50848">
    <property type="entry name" value="START"/>
    <property type="match status" value="1"/>
</dbReference>
<dbReference type="GO" id="GO:0008289">
    <property type="term" value="F:lipid binding"/>
    <property type="evidence" value="ECO:0007669"/>
    <property type="project" value="InterPro"/>
</dbReference>
<evidence type="ECO:0000313" key="3">
    <source>
        <dbReference type="Proteomes" id="UP000444721"/>
    </source>
</evidence>
<dbReference type="EMBL" id="VFQX01000007">
    <property type="protein sequence ID" value="KAF0982840.1"/>
    <property type="molecule type" value="Genomic_DNA"/>
</dbReference>
<reference evidence="2 3" key="1">
    <citation type="journal article" date="2019" name="Sci. Rep.">
        <title>Nanopore sequencing improves the draft genome of the human pathogenic amoeba Naegleria fowleri.</title>
        <authorList>
            <person name="Liechti N."/>
            <person name="Schurch N."/>
            <person name="Bruggmann R."/>
            <person name="Wittwer M."/>
        </authorList>
    </citation>
    <scope>NUCLEOTIDE SEQUENCE [LARGE SCALE GENOMIC DNA]</scope>
    <source>
        <strain evidence="2 3">ATCC 30894</strain>
    </source>
</reference>
<dbReference type="PANTHER" id="PTHR19308">
    <property type="entry name" value="PHOSPHATIDYLCHOLINE TRANSFER PROTEIN"/>
    <property type="match status" value="1"/>
</dbReference>
<dbReference type="Gene3D" id="3.30.530.20">
    <property type="match status" value="1"/>
</dbReference>
<accession>A0A6A5CB08</accession>
<sequence length="268" mass="31242">MFSSSASKSLFVEPNLDSIIHDSFEQFEKYGFSLMEHGDYEILEKELEDPEGNYELLFEDNNATIIMWKKMNGEGGKNCLSEMHSHDTVRHKYKMIVNHPVQVFYDLLKDYDRRYLWDKRDGGREILAIFNVDGKPQNQVVEYLVKKGNLIVSSRDFVTINTERYCEKTNSYLMIGKSVNEFPKESLSSYIRGNILYLGMKIAPIDDKSCEFYCVTQTNMSGYIPNFVYEWALKSLPSEFQAITYEGCQQRIREGCSTFTNYYKLASK</sequence>
<dbReference type="SMART" id="SM00234">
    <property type="entry name" value="START"/>
    <property type="match status" value="1"/>
</dbReference>
<dbReference type="AlphaFoldDB" id="A0A6A5CB08"/>
<dbReference type="SUPFAM" id="SSF55961">
    <property type="entry name" value="Bet v1-like"/>
    <property type="match status" value="1"/>
</dbReference>
<evidence type="ECO:0000259" key="1">
    <source>
        <dbReference type="PROSITE" id="PS50848"/>
    </source>
</evidence>